<name>A0A9X3A729_9BACT</name>
<protein>
    <submittedName>
        <fullName evidence="2">Uncharacterized protein</fullName>
    </submittedName>
</protein>
<dbReference type="Proteomes" id="UP001155034">
    <property type="component" value="Unassembled WGS sequence"/>
</dbReference>
<evidence type="ECO:0000313" key="1">
    <source>
        <dbReference type="EMBL" id="MCS3863998.1"/>
    </source>
</evidence>
<dbReference type="Proteomes" id="UP001155144">
    <property type="component" value="Unassembled WGS sequence"/>
</dbReference>
<dbReference type="EMBL" id="JANTZM010000047">
    <property type="protein sequence ID" value="MCS4159580.1"/>
    <property type="molecule type" value="Genomic_DNA"/>
</dbReference>
<evidence type="ECO:0000313" key="2">
    <source>
        <dbReference type="EMBL" id="MCS4120222.1"/>
    </source>
</evidence>
<dbReference type="EMBL" id="JANTYZ010000001">
    <property type="protein sequence ID" value="MCS3863998.1"/>
    <property type="molecule type" value="Genomic_DNA"/>
</dbReference>
<evidence type="ECO:0000313" key="4">
    <source>
        <dbReference type="Proteomes" id="UP001155144"/>
    </source>
</evidence>
<sequence length="85" mass="9351">MYCHPRQLVLLRGSRGWARLVGSWSGRTIPRSRDTSSGEGKTAPVGMWENVRALALGLSISFDDDSVNESHAVRPPRKMLASNTV</sequence>
<gene>
    <name evidence="2" type="ORF">GGP45_000540</name>
    <name evidence="1" type="ORF">GGP82_000529</name>
    <name evidence="3" type="ORF">GGP99_003573</name>
</gene>
<reference evidence="2" key="1">
    <citation type="submission" date="2022-08" db="EMBL/GenBank/DDBJ databases">
        <title>Genomic Encyclopedia of Type Strains, Phase V (KMG-V): Genome sequencing to study the core and pangenomes of soil and plant-associated prokaryotes.</title>
        <authorList>
            <person name="Whitman W."/>
        </authorList>
    </citation>
    <scope>NUCLEOTIDE SEQUENCE</scope>
    <source>
        <strain evidence="1">SP2016B</strain>
        <strain evidence="3">SP3002</strain>
        <strain evidence="2">SP3026</strain>
    </source>
</reference>
<dbReference type="Proteomes" id="UP001155110">
    <property type="component" value="Unassembled WGS sequence"/>
</dbReference>
<dbReference type="EMBL" id="JANUBL010000001">
    <property type="protein sequence ID" value="MCS4120222.1"/>
    <property type="molecule type" value="Genomic_DNA"/>
</dbReference>
<organism evidence="2 4">
    <name type="scientific">Salinibacter ruber</name>
    <dbReference type="NCBI Taxonomy" id="146919"/>
    <lineage>
        <taxon>Bacteria</taxon>
        <taxon>Pseudomonadati</taxon>
        <taxon>Rhodothermota</taxon>
        <taxon>Rhodothermia</taxon>
        <taxon>Rhodothermales</taxon>
        <taxon>Salinibacteraceae</taxon>
        <taxon>Salinibacter</taxon>
    </lineage>
</organism>
<comment type="caution">
    <text evidence="2">The sequence shown here is derived from an EMBL/GenBank/DDBJ whole genome shotgun (WGS) entry which is preliminary data.</text>
</comment>
<dbReference type="AlphaFoldDB" id="A0A9X3A729"/>
<accession>A0A9X3A729</accession>
<proteinExistence type="predicted"/>
<evidence type="ECO:0000313" key="3">
    <source>
        <dbReference type="EMBL" id="MCS4159580.1"/>
    </source>
</evidence>